<feature type="transmembrane region" description="Helical" evidence="2">
    <location>
        <begin position="63"/>
        <end position="84"/>
    </location>
</feature>
<evidence type="ECO:0000256" key="1">
    <source>
        <dbReference type="SAM" id="MobiDB-lite"/>
    </source>
</evidence>
<dbReference type="AlphaFoldDB" id="A0A1C4Z1V3"/>
<gene>
    <name evidence="3" type="ORF">GA0070214_11159</name>
</gene>
<dbReference type="Proteomes" id="UP000199629">
    <property type="component" value="Unassembled WGS sequence"/>
</dbReference>
<dbReference type="RefSeq" id="WP_139141906.1">
    <property type="nucleotide sequence ID" value="NZ_FMCS01000011.1"/>
</dbReference>
<dbReference type="EMBL" id="FMCS01000011">
    <property type="protein sequence ID" value="SCF27022.1"/>
    <property type="molecule type" value="Genomic_DNA"/>
</dbReference>
<protein>
    <recommendedName>
        <fullName evidence="5">Nudix hydrolase domain-containing protein</fullName>
    </recommendedName>
</protein>
<keyword evidence="2" id="KW-1133">Transmembrane helix</keyword>
<accession>A0A1C4Z1V3</accession>
<evidence type="ECO:0008006" key="5">
    <source>
        <dbReference type="Google" id="ProtNLM"/>
    </source>
</evidence>
<evidence type="ECO:0000313" key="3">
    <source>
        <dbReference type="EMBL" id="SCF27022.1"/>
    </source>
</evidence>
<proteinExistence type="predicted"/>
<feature type="transmembrane region" description="Helical" evidence="2">
    <location>
        <begin position="36"/>
        <end position="57"/>
    </location>
</feature>
<evidence type="ECO:0000256" key="2">
    <source>
        <dbReference type="SAM" id="Phobius"/>
    </source>
</evidence>
<keyword evidence="4" id="KW-1185">Reference proteome</keyword>
<feature type="region of interest" description="Disordered" evidence="1">
    <location>
        <begin position="420"/>
        <end position="440"/>
    </location>
</feature>
<keyword evidence="2" id="KW-0472">Membrane</keyword>
<name>A0A1C4Z1V3_9ACTN</name>
<feature type="compositionally biased region" description="Basic and acidic residues" evidence="1">
    <location>
        <begin position="431"/>
        <end position="440"/>
    </location>
</feature>
<evidence type="ECO:0000313" key="4">
    <source>
        <dbReference type="Proteomes" id="UP000199629"/>
    </source>
</evidence>
<organism evidence="3 4">
    <name type="scientific">Micromonospora chaiyaphumensis</name>
    <dbReference type="NCBI Taxonomy" id="307119"/>
    <lineage>
        <taxon>Bacteria</taxon>
        <taxon>Bacillati</taxon>
        <taxon>Actinomycetota</taxon>
        <taxon>Actinomycetes</taxon>
        <taxon>Micromonosporales</taxon>
        <taxon>Micromonosporaceae</taxon>
        <taxon>Micromonospora</taxon>
    </lineage>
</organism>
<sequence>MGRLSGPGLRQERLWLLLVGVRSRWQLRLALARHRWTWYAAVVSFLLGLLGLVSTPLGSVPALLAGLAGVLLSVILLAPEWVALRRGGVALVRSRTTATPPVVAPAGLVRLPTDPSELAWCRPDVDEALRDADAGYLWSADRHALPKRVAAHTGAILAARVRRGTTFNGRLVRQDDELTPELLRRGEVRLSGTDYYSLMCSNYLSGWRVVDRRTGAVHVDGNRLPYAEDGRLLTLSESRLANVIGVSTLALTTDRKLVLGWQQPAATVSGGGLAAPAGSGSVDLTDVHDRPSGETFVEFLAAAMRRELMEESHLAPHQLGRTWVLGYFRWLNRGAKPEYVGLTMLDVSSDDLHGTDVRLVETPYVQRLTVDCAFDLERLRRDPDSLDCLPEDVAAAASMPLYMGLRALGAALRGGLALGEAGSGQATGSATRRETRADTT</sequence>
<reference evidence="4" key="1">
    <citation type="submission" date="2016-06" db="EMBL/GenBank/DDBJ databases">
        <authorList>
            <person name="Varghese N."/>
            <person name="Submissions Spin"/>
        </authorList>
    </citation>
    <scope>NUCLEOTIDE SEQUENCE [LARGE SCALE GENOMIC DNA]</scope>
    <source>
        <strain evidence="4">DSM 45246</strain>
    </source>
</reference>
<keyword evidence="2" id="KW-0812">Transmembrane</keyword>